<dbReference type="EMBL" id="JBEDNY010000008">
    <property type="protein sequence ID" value="MEZ3165424.1"/>
    <property type="molecule type" value="Genomic_DNA"/>
</dbReference>
<sequence>MASGHMDAANKVTCRVVDDDSRPLAGRIVIGERRDGDRIGHWMTGADGDFVLEADGGTALDDVSFTVRNPAQGGTEEPVRRRK</sequence>
<gene>
    <name evidence="1" type="ORF">ABNG04_16420</name>
</gene>
<dbReference type="RefSeq" id="WP_371163453.1">
    <property type="nucleotide sequence ID" value="NZ_JBEDNX010000011.1"/>
</dbReference>
<evidence type="ECO:0000313" key="2">
    <source>
        <dbReference type="Proteomes" id="UP001567572"/>
    </source>
</evidence>
<dbReference type="Proteomes" id="UP001567572">
    <property type="component" value="Unassembled WGS sequence"/>
</dbReference>
<protein>
    <recommendedName>
        <fullName evidence="3">Carboxypeptidase regulatory-like domain-containing protein</fullName>
    </recommendedName>
</protein>
<evidence type="ECO:0000313" key="1">
    <source>
        <dbReference type="EMBL" id="MEZ3165424.1"/>
    </source>
</evidence>
<reference evidence="1 2" key="1">
    <citation type="submission" date="2024-06" db="EMBL/GenBank/DDBJ databases">
        <title>Halorubrum miltondacostae sp. nov., a potential PHA producer isolated from an inland solar saltern in Rio Maior, Portugal.</title>
        <authorList>
            <person name="Albuquerque L."/>
            <person name="Viver T."/>
            <person name="Barroso C."/>
            <person name="Claudino R."/>
            <person name="Galvan M."/>
            <person name="Simoes G."/>
            <person name="Lobo Da Cunha A."/>
            <person name="Egas C."/>
        </authorList>
    </citation>
    <scope>NUCLEOTIDE SEQUENCE [LARGE SCALE GENOMIC DNA]</scope>
    <source>
        <strain evidence="1 2">RMP-11</strain>
    </source>
</reference>
<dbReference type="AlphaFoldDB" id="A0ABD5M591"/>
<accession>A0ABD5M591</accession>
<organism evidence="1 2">
    <name type="scientific">Halorubrum miltondacostae</name>
    <dbReference type="NCBI Taxonomy" id="3076378"/>
    <lineage>
        <taxon>Archaea</taxon>
        <taxon>Methanobacteriati</taxon>
        <taxon>Methanobacteriota</taxon>
        <taxon>Stenosarchaea group</taxon>
        <taxon>Halobacteria</taxon>
        <taxon>Halobacteriales</taxon>
        <taxon>Haloferacaceae</taxon>
        <taxon>Halorubrum</taxon>
    </lineage>
</organism>
<keyword evidence="2" id="KW-1185">Reference proteome</keyword>
<comment type="caution">
    <text evidence="1">The sequence shown here is derived from an EMBL/GenBank/DDBJ whole genome shotgun (WGS) entry which is preliminary data.</text>
</comment>
<proteinExistence type="predicted"/>
<name>A0ABD5M591_9EURY</name>
<evidence type="ECO:0008006" key="3">
    <source>
        <dbReference type="Google" id="ProtNLM"/>
    </source>
</evidence>